<dbReference type="Pfam" id="PF10566">
    <property type="entry name" value="Glyco_hydro_97"/>
    <property type="match status" value="1"/>
</dbReference>
<dbReference type="AlphaFoldDB" id="A0A368VCD3"/>
<dbReference type="PROSITE" id="PS51257">
    <property type="entry name" value="PROKAR_LIPOPROTEIN"/>
    <property type="match status" value="1"/>
</dbReference>
<dbReference type="InterPro" id="IPR013785">
    <property type="entry name" value="Aldolase_TIM"/>
</dbReference>
<evidence type="ECO:0000256" key="2">
    <source>
        <dbReference type="ARBA" id="ARBA00011245"/>
    </source>
</evidence>
<proteinExistence type="predicted"/>
<sequence>MKKTFEHGQQVLLALLLILSLLISGCSYGSQNSEEVASPDGQISLTFSLKNDSAFYAVSRHGNSVIANSKLGLILNEMVGFAGDFKIDGLDASSFSETWEQPWGEKREILNEYNELVVHLSSKKSGAKKLDIVFRVFDDGVAFRYVFPEQEGLREFKIMDELTEFNLTANHDVWWQPAYRPDRYEYLYSKSRLQEVADTMHTPLTMEAGKDLYISVHEAALTDYASMTLFHNGNNKLKCDLVPWSDGVKVYAEAPFSTPWRTIQIGKTPGDLIDSYMILNLNEPNRLEDVSWIKPAKYVGVWWEMHINKSTWGQGPNHGATTKNVKKYIDFAAENNLSGVLVEGWNLGWDTDWWNDGNGFDFSTPYPDFDIEEITDYASSRGVELVGHHETGGAVENYEAQMEDAYAFYEKYDVNYIKTGYVNPRGMNSKEWHHSQFGVRHYRKAVETAAKHHIMLDVHEPIKATGIRRTYPNMMTREGSRGMEFNAWGPDGGNPPEHETILPFTRLLGGPMDFTPGIFNIALPENPNNQVNTTLAKQLALYVVIYSPLQMAADLPENYLDQPAFQFIREVPVDWEDTRVLNGEIGEYITVARQDRNSDDWFLGSISDEEERSLTISLDFLETGNKYNAVIYRDGTQAHYKNNPLDLLIEEKEVTSDMSLTLQLAAGGGQAVHFSKLK</sequence>
<dbReference type="SUPFAM" id="SSF51445">
    <property type="entry name" value="(Trans)glycosidases"/>
    <property type="match status" value="1"/>
</dbReference>
<evidence type="ECO:0000259" key="5">
    <source>
        <dbReference type="Pfam" id="PF14508"/>
    </source>
</evidence>
<reference evidence="7 8" key="1">
    <citation type="submission" date="2018-07" db="EMBL/GenBank/DDBJ databases">
        <title>Freshwater and sediment microbial communities from various areas in North America, analyzing microbe dynamics in response to fracking.</title>
        <authorList>
            <person name="Lamendella R."/>
        </authorList>
    </citation>
    <scope>NUCLEOTIDE SEQUENCE [LARGE SCALE GENOMIC DNA]</scope>
    <source>
        <strain evidence="7 8">160A</strain>
    </source>
</reference>
<dbReference type="InterPro" id="IPR019563">
    <property type="entry name" value="GH97_catalytic"/>
</dbReference>
<accession>A0A368VCD3</accession>
<name>A0A368VCD3_9BACT</name>
<dbReference type="PANTHER" id="PTHR35803">
    <property type="entry name" value="GLUCAN 1,4-ALPHA-GLUCOSIDASE SUSB-RELATED"/>
    <property type="match status" value="1"/>
</dbReference>
<evidence type="ECO:0000259" key="6">
    <source>
        <dbReference type="Pfam" id="PF14509"/>
    </source>
</evidence>
<keyword evidence="8" id="KW-1185">Reference proteome</keyword>
<dbReference type="Gene3D" id="2.70.98.10">
    <property type="match status" value="1"/>
</dbReference>
<dbReference type="Pfam" id="PF14508">
    <property type="entry name" value="GH97_N"/>
    <property type="match status" value="1"/>
</dbReference>
<gene>
    <name evidence="7" type="ORF">DFO77_10291</name>
</gene>
<dbReference type="RefSeq" id="WP_114436253.1">
    <property type="nucleotide sequence ID" value="NZ_QPIZ01000002.1"/>
</dbReference>
<evidence type="ECO:0000313" key="8">
    <source>
        <dbReference type="Proteomes" id="UP000252733"/>
    </source>
</evidence>
<evidence type="ECO:0000259" key="4">
    <source>
        <dbReference type="Pfam" id="PF10566"/>
    </source>
</evidence>
<comment type="subunit">
    <text evidence="2">Monomer.</text>
</comment>
<comment type="caution">
    <text evidence="7">The sequence shown here is derived from an EMBL/GenBank/DDBJ whole genome shotgun (WGS) entry which is preliminary data.</text>
</comment>
<dbReference type="Pfam" id="PF14509">
    <property type="entry name" value="GH97_C"/>
    <property type="match status" value="1"/>
</dbReference>
<dbReference type="GO" id="GO:0030246">
    <property type="term" value="F:carbohydrate binding"/>
    <property type="evidence" value="ECO:0007669"/>
    <property type="project" value="InterPro"/>
</dbReference>
<dbReference type="Gene3D" id="3.20.20.70">
    <property type="entry name" value="Aldolase class I"/>
    <property type="match status" value="1"/>
</dbReference>
<feature type="domain" description="Glycosyl-hydrolase 97 N-terminal" evidence="5">
    <location>
        <begin position="36"/>
        <end position="284"/>
    </location>
</feature>
<dbReference type="PANTHER" id="PTHR35803:SF1">
    <property type="entry name" value="GLUCAN 1,4-ALPHA-GLUCOSIDASE SUSB"/>
    <property type="match status" value="1"/>
</dbReference>
<dbReference type="Proteomes" id="UP000252733">
    <property type="component" value="Unassembled WGS sequence"/>
</dbReference>
<dbReference type="EMBL" id="QPIZ01000002">
    <property type="protein sequence ID" value="RCW38937.1"/>
    <property type="molecule type" value="Genomic_DNA"/>
</dbReference>
<feature type="domain" description="Glycosyl-hydrolase 97 catalytic" evidence="4">
    <location>
        <begin position="302"/>
        <end position="479"/>
    </location>
</feature>
<dbReference type="InterPro" id="IPR052720">
    <property type="entry name" value="Glycosyl_hydrolase_97"/>
</dbReference>
<comment type="cofactor">
    <cofactor evidence="1">
        <name>Ca(2+)</name>
        <dbReference type="ChEBI" id="CHEBI:29108"/>
    </cofactor>
</comment>
<evidence type="ECO:0000256" key="1">
    <source>
        <dbReference type="ARBA" id="ARBA00001913"/>
    </source>
</evidence>
<evidence type="ECO:0000313" key="7">
    <source>
        <dbReference type="EMBL" id="RCW38937.1"/>
    </source>
</evidence>
<keyword evidence="3" id="KW-0106">Calcium</keyword>
<dbReference type="InterPro" id="IPR029486">
    <property type="entry name" value="GH97_N"/>
</dbReference>
<evidence type="ECO:0000256" key="3">
    <source>
        <dbReference type="ARBA" id="ARBA00022837"/>
    </source>
</evidence>
<organism evidence="7 8">
    <name type="scientific">Marinilabilia salmonicolor</name>
    <dbReference type="NCBI Taxonomy" id="989"/>
    <lineage>
        <taxon>Bacteria</taxon>
        <taxon>Pseudomonadati</taxon>
        <taxon>Bacteroidota</taxon>
        <taxon>Bacteroidia</taxon>
        <taxon>Marinilabiliales</taxon>
        <taxon>Marinilabiliaceae</taxon>
        <taxon>Marinilabilia</taxon>
    </lineage>
</organism>
<dbReference type="InterPro" id="IPR029483">
    <property type="entry name" value="GH97_C"/>
</dbReference>
<dbReference type="InterPro" id="IPR017853">
    <property type="entry name" value="GH"/>
</dbReference>
<feature type="domain" description="Glycosyl-hydrolase 97 C-terminal oligomerisation" evidence="6">
    <location>
        <begin position="574"/>
        <end position="674"/>
    </location>
</feature>
<protein>
    <submittedName>
        <fullName evidence="7">Alpha-glucosidase</fullName>
    </submittedName>
</protein>
<dbReference type="InterPro" id="IPR014718">
    <property type="entry name" value="GH-type_carb-bd"/>
</dbReference>